<protein>
    <submittedName>
        <fullName evidence="2">Uncharacterized protein</fullName>
    </submittedName>
</protein>
<evidence type="ECO:0000256" key="1">
    <source>
        <dbReference type="SAM" id="SignalP"/>
    </source>
</evidence>
<proteinExistence type="predicted"/>
<reference evidence="2 3" key="1">
    <citation type="submission" date="2021-07" db="EMBL/GenBank/DDBJ databases">
        <authorList>
            <person name="Palmer J.M."/>
        </authorList>
    </citation>
    <scope>NUCLEOTIDE SEQUENCE [LARGE SCALE GENOMIC DNA]</scope>
    <source>
        <strain evidence="2 3">AT_MEX2019</strain>
        <tissue evidence="2">Muscle</tissue>
    </source>
</reference>
<feature type="chain" id="PRO_5045805397" evidence="1">
    <location>
        <begin position="24"/>
        <end position="72"/>
    </location>
</feature>
<feature type="signal peptide" evidence="1">
    <location>
        <begin position="1"/>
        <end position="23"/>
    </location>
</feature>
<evidence type="ECO:0000313" key="3">
    <source>
        <dbReference type="Proteomes" id="UP001345963"/>
    </source>
</evidence>
<evidence type="ECO:0000313" key="2">
    <source>
        <dbReference type="EMBL" id="MED6254749.1"/>
    </source>
</evidence>
<dbReference type="Proteomes" id="UP001345963">
    <property type="component" value="Unassembled WGS sequence"/>
</dbReference>
<organism evidence="2 3">
    <name type="scientific">Ataeniobius toweri</name>
    <dbReference type="NCBI Taxonomy" id="208326"/>
    <lineage>
        <taxon>Eukaryota</taxon>
        <taxon>Metazoa</taxon>
        <taxon>Chordata</taxon>
        <taxon>Craniata</taxon>
        <taxon>Vertebrata</taxon>
        <taxon>Euteleostomi</taxon>
        <taxon>Actinopterygii</taxon>
        <taxon>Neopterygii</taxon>
        <taxon>Teleostei</taxon>
        <taxon>Neoteleostei</taxon>
        <taxon>Acanthomorphata</taxon>
        <taxon>Ovalentaria</taxon>
        <taxon>Atherinomorphae</taxon>
        <taxon>Cyprinodontiformes</taxon>
        <taxon>Goodeidae</taxon>
        <taxon>Ataeniobius</taxon>
    </lineage>
</organism>
<comment type="caution">
    <text evidence="2">The sequence shown here is derived from an EMBL/GenBank/DDBJ whole genome shotgun (WGS) entry which is preliminary data.</text>
</comment>
<keyword evidence="3" id="KW-1185">Reference proteome</keyword>
<sequence length="72" mass="8094">MKVLLAVLLVAVFWSQEWKSVLSDSIIHIGHGYDPIQVLTLTLSNTHIIRRPNPMFSAAIQHCLLISWPGSE</sequence>
<keyword evidence="1" id="KW-0732">Signal</keyword>
<gene>
    <name evidence="2" type="ORF">ATANTOWER_032697</name>
</gene>
<accession>A0ABU7BWQ1</accession>
<name>A0ABU7BWQ1_9TELE</name>
<dbReference type="EMBL" id="JAHUTI010069817">
    <property type="protein sequence ID" value="MED6254749.1"/>
    <property type="molecule type" value="Genomic_DNA"/>
</dbReference>